<evidence type="ECO:0000313" key="4">
    <source>
        <dbReference type="EMBL" id="RVX04139.1"/>
    </source>
</evidence>
<organism evidence="4 5">
    <name type="scientific">Vitis vinifera</name>
    <name type="common">Grape</name>
    <dbReference type="NCBI Taxonomy" id="29760"/>
    <lineage>
        <taxon>Eukaryota</taxon>
        <taxon>Viridiplantae</taxon>
        <taxon>Streptophyta</taxon>
        <taxon>Embryophyta</taxon>
        <taxon>Tracheophyta</taxon>
        <taxon>Spermatophyta</taxon>
        <taxon>Magnoliopsida</taxon>
        <taxon>eudicotyledons</taxon>
        <taxon>Gunneridae</taxon>
        <taxon>Pentapetalae</taxon>
        <taxon>rosids</taxon>
        <taxon>Vitales</taxon>
        <taxon>Vitaceae</taxon>
        <taxon>Viteae</taxon>
        <taxon>Vitis</taxon>
    </lineage>
</organism>
<proteinExistence type="predicted"/>
<evidence type="ECO:0000313" key="5">
    <source>
        <dbReference type="Proteomes" id="UP000288805"/>
    </source>
</evidence>
<evidence type="ECO:0000259" key="2">
    <source>
        <dbReference type="Pfam" id="PF10172"/>
    </source>
</evidence>
<comment type="caution">
    <text evidence="4">The sequence shown here is derived from an EMBL/GenBank/DDBJ whole genome shotgun (WGS) entry which is preliminary data.</text>
</comment>
<evidence type="ECO:0000313" key="3">
    <source>
        <dbReference type="EMBL" id="RVW43075.1"/>
    </source>
</evidence>
<dbReference type="EMBL" id="QGNW01000062">
    <property type="protein sequence ID" value="RVX04139.1"/>
    <property type="molecule type" value="Genomic_DNA"/>
</dbReference>
<reference evidence="4 5" key="1">
    <citation type="journal article" date="2018" name="PLoS Genet.">
        <title>Population sequencing reveals clonal diversity and ancestral inbreeding in the grapevine cultivar Chardonnay.</title>
        <authorList>
            <person name="Roach M.J."/>
            <person name="Johnson D.L."/>
            <person name="Bohlmann J."/>
            <person name="van Vuuren H.J."/>
            <person name="Jones S.J."/>
            <person name="Pretorius I.S."/>
            <person name="Schmidt S.A."/>
            <person name="Borneman A.R."/>
        </authorList>
    </citation>
    <scope>NUCLEOTIDE SEQUENCE [LARGE SCALE GENOMIC DNA]</scope>
    <source>
        <strain evidence="5">cv. Chardonnay</strain>
        <strain evidence="4">I10V1</strain>
        <tissue evidence="4">Leaf</tissue>
    </source>
</reference>
<protein>
    <recommendedName>
        <fullName evidence="2">DET1- and DDB1-associated protein 1 domain-containing protein</fullName>
    </recommendedName>
</protein>
<feature type="domain" description="DET1- and DDB1-associated protein 1" evidence="2">
    <location>
        <begin position="3"/>
        <end position="22"/>
    </location>
</feature>
<accession>A0A438J5B4</accession>
<sequence>MAVISTETKNILLRHFYQRAEEKLRPKRAASEHLTPEHGCKQPRASASD</sequence>
<feature type="compositionally biased region" description="Basic and acidic residues" evidence="1">
    <location>
        <begin position="23"/>
        <end position="40"/>
    </location>
</feature>
<name>A0A438J5B4_VITVI</name>
<evidence type="ECO:0000256" key="1">
    <source>
        <dbReference type="SAM" id="MobiDB-lite"/>
    </source>
</evidence>
<dbReference type="Proteomes" id="UP000288805">
    <property type="component" value="Unassembled WGS sequence"/>
</dbReference>
<dbReference type="AlphaFoldDB" id="A0A438J5B4"/>
<dbReference type="EMBL" id="QGNW01001387">
    <property type="protein sequence ID" value="RVW43075.1"/>
    <property type="molecule type" value="Genomic_DNA"/>
</dbReference>
<dbReference type="InterPro" id="IPR018276">
    <property type="entry name" value="DDA1_dom"/>
</dbReference>
<gene>
    <name evidence="4" type="ORF">CK203_015545</name>
    <name evidence="3" type="ORF">CK203_086608</name>
</gene>
<dbReference type="Pfam" id="PF10172">
    <property type="entry name" value="DDA1"/>
    <property type="match status" value="1"/>
</dbReference>
<feature type="region of interest" description="Disordered" evidence="1">
    <location>
        <begin position="23"/>
        <end position="49"/>
    </location>
</feature>